<feature type="compositionally biased region" description="Polar residues" evidence="1">
    <location>
        <begin position="550"/>
        <end position="565"/>
    </location>
</feature>
<feature type="compositionally biased region" description="Polar residues" evidence="1">
    <location>
        <begin position="778"/>
        <end position="787"/>
    </location>
</feature>
<feature type="compositionally biased region" description="Basic and acidic residues" evidence="1">
    <location>
        <begin position="1161"/>
        <end position="1176"/>
    </location>
</feature>
<evidence type="ECO:0000256" key="1">
    <source>
        <dbReference type="SAM" id="MobiDB-lite"/>
    </source>
</evidence>
<feature type="transmembrane region" description="Helical" evidence="2">
    <location>
        <begin position="131"/>
        <end position="149"/>
    </location>
</feature>
<feature type="transmembrane region" description="Helical" evidence="2">
    <location>
        <begin position="161"/>
        <end position="181"/>
    </location>
</feature>
<evidence type="ECO:0000256" key="2">
    <source>
        <dbReference type="SAM" id="Phobius"/>
    </source>
</evidence>
<keyword evidence="2" id="KW-0472">Membrane</keyword>
<feature type="compositionally biased region" description="Low complexity" evidence="1">
    <location>
        <begin position="979"/>
        <end position="990"/>
    </location>
</feature>
<feature type="transmembrane region" description="Helical" evidence="2">
    <location>
        <begin position="66"/>
        <end position="85"/>
    </location>
</feature>
<feature type="transmembrane region" description="Helical" evidence="2">
    <location>
        <begin position="263"/>
        <end position="281"/>
    </location>
</feature>
<feature type="region of interest" description="Disordered" evidence="1">
    <location>
        <begin position="1101"/>
        <end position="1194"/>
    </location>
</feature>
<feature type="region of interest" description="Disordered" evidence="1">
    <location>
        <begin position="1"/>
        <end position="46"/>
    </location>
</feature>
<feature type="region of interest" description="Disordered" evidence="1">
    <location>
        <begin position="371"/>
        <end position="445"/>
    </location>
</feature>
<keyword evidence="2" id="KW-0812">Transmembrane</keyword>
<feature type="region of interest" description="Disordered" evidence="1">
    <location>
        <begin position="1209"/>
        <end position="1229"/>
    </location>
</feature>
<feature type="region of interest" description="Disordered" evidence="1">
    <location>
        <begin position="901"/>
        <end position="933"/>
    </location>
</feature>
<feature type="compositionally biased region" description="Polar residues" evidence="1">
    <location>
        <begin position="920"/>
        <end position="933"/>
    </location>
</feature>
<feature type="compositionally biased region" description="Basic and acidic residues" evidence="1">
    <location>
        <begin position="590"/>
        <end position="602"/>
    </location>
</feature>
<feature type="compositionally biased region" description="Low complexity" evidence="1">
    <location>
        <begin position="1295"/>
        <end position="1306"/>
    </location>
</feature>
<feature type="compositionally biased region" description="Polar residues" evidence="1">
    <location>
        <begin position="1109"/>
        <end position="1130"/>
    </location>
</feature>
<feature type="compositionally biased region" description="Polar residues" evidence="1">
    <location>
        <begin position="1266"/>
        <end position="1285"/>
    </location>
</feature>
<keyword evidence="2" id="KW-1133">Transmembrane helix</keyword>
<feature type="compositionally biased region" description="Low complexity" evidence="1">
    <location>
        <begin position="1001"/>
        <end position="1012"/>
    </location>
</feature>
<feature type="compositionally biased region" description="Low complexity" evidence="1">
    <location>
        <begin position="814"/>
        <end position="824"/>
    </location>
</feature>
<dbReference type="Proteomes" id="UP000717515">
    <property type="component" value="Unassembled WGS sequence"/>
</dbReference>
<proteinExistence type="predicted"/>
<sequence>MSGGNGTRFPNNGTWPPPPPPPYGRGNGSWWDKDDDDNNDNNEPRWTRSPDYAGAWTSAFLPDTSYVVSTCYLSFLCVVAVIMCLRSRTRLRIFACFITYIGLSISVAGLLRAKFLIGPAWFWAWNFLGEGSGVVVLALTIVSVGSGFYPMMGSRNKFWRFCMLVIVLYGLLSAANLAYYVQQKVIFRPLSAEDVQRLRQDIIDAGIFTQARLDRLRLWEQRRGLIPKTDGAVTGVNDWRELAWPEREMFARPLTKLYLGHQLLMECTCIVVVFYLFIPLVRHHRHGPIGRPVDSDMMAVGVWYLSILMTLALAYAILNIIYMVNNEFIYEQQAQALDLCLRITIGPIFFLPAPAFLLRYYRDHFRKFKGSSNSSGRNNGSAARTWGSSNNHFSSSVAKPDSPHPTGSFAMSPTTTRVDSRLGECSTPQGSFDASAHQSKSKDLATPSSVYGRLKLFQTRDRGLSVESSRVLSKDFECESRQSNNPSESRPDSYHQYYMNNELNQHPLHTSVVLKDNEGGQEINEAMSNSSHSNQPSYVVNIPQAPKPALTQQPIRPARSSSRTAGRTDFGDIPRSSIEPVVGAHMPVAKTEDSLQKTEPMKAPKGSTGTTGWEIGGFNPLGDATSVKLPSTKREQVVEHQEPESDTLPFSDTPIEELTGLQRQLAEHRSVILPQVIAFKAYHEDRAAAEQFDHSFKSLNREPFESEGARAMASEDSGSRIVFPLRPSDEDLSPGSHYSSKSHHGAELDTGHRAASPNVDPVHWSMTSSPPKKRESAYSGSTKSATASKHREGSKSKEGFASVFTKALSGGGSNNSSGAAGKGSVTTKGADDYQNRVKQDPKDRDLSSGNIDISSSELLLNRSPVGASVKQLAELSVMRKQGLGENEQNMMSYGAYSDPYEDDAGFRRPADQPHHGAASYQLSNTPQNPYSRLDSNSMARVAALAESKSSASSATTKGGASSQSLGSAKSRESLSKNNAAPSTATTSAPSRDGQSTRPMSPKKSSSKLSSRSARSRSDSLYREGQDAAQPSTATASPGSASRFLPSSPTIPTPEPPVLPPVMIKTSLSPPPRQSWRRSKSFKGLNMPVATIDTALANNDAAALPGEPLSSASATDTSFVSSAQSSPTGVVTDTRRDLASSPTAHRPQSPPDHPTLDSRGSSLEHSEPRVSRERERSLAQSSRLHSSRQQRSVDNLSSAYHYQRATELNQSGNSVSAATGQVHASSQPTLRQYREPSGIAIPSTLQSSTLCSPRGSPPSPGIKKNGGVNSYFMSSNQDGYTRNIPSPTRHGGGGSNSTTMTNISSHMGANQGDWPHSPMDSRSQSLTSYSNQAQSRMLSDDPWTQALVNRAQGQTAAAADYADVYGGPGTRPSVARTASE</sequence>
<dbReference type="EMBL" id="JAIFTL010000030">
    <property type="protein sequence ID" value="KAG9325916.1"/>
    <property type="molecule type" value="Genomic_DNA"/>
</dbReference>
<feature type="compositionally biased region" description="Low complexity" evidence="1">
    <location>
        <begin position="1177"/>
        <end position="1191"/>
    </location>
</feature>
<feature type="compositionally biased region" description="Basic and acidic residues" evidence="1">
    <location>
        <begin position="829"/>
        <end position="846"/>
    </location>
</feature>
<organism evidence="3 4">
    <name type="scientific">Mortierella alpina</name>
    <name type="common">Oleaginous fungus</name>
    <name type="synonym">Mortierella renispora</name>
    <dbReference type="NCBI Taxonomy" id="64518"/>
    <lineage>
        <taxon>Eukaryota</taxon>
        <taxon>Fungi</taxon>
        <taxon>Fungi incertae sedis</taxon>
        <taxon>Mucoromycota</taxon>
        <taxon>Mortierellomycotina</taxon>
        <taxon>Mortierellomycetes</taxon>
        <taxon>Mortierellales</taxon>
        <taxon>Mortierellaceae</taxon>
        <taxon>Mortierella</taxon>
    </lineage>
</organism>
<evidence type="ECO:0000313" key="4">
    <source>
        <dbReference type="Proteomes" id="UP000717515"/>
    </source>
</evidence>
<feature type="compositionally biased region" description="Polar residues" evidence="1">
    <location>
        <begin position="426"/>
        <end position="438"/>
    </location>
</feature>
<feature type="compositionally biased region" description="Basic and acidic residues" evidence="1">
    <location>
        <begin position="1015"/>
        <end position="1025"/>
    </location>
</feature>
<feature type="region of interest" description="Disordered" evidence="1">
    <location>
        <begin position="707"/>
        <end position="849"/>
    </location>
</feature>
<feature type="transmembrane region" description="Helical" evidence="2">
    <location>
        <begin position="302"/>
        <end position="323"/>
    </location>
</feature>
<feature type="compositionally biased region" description="Low complexity" evidence="1">
    <location>
        <begin position="1027"/>
        <end position="1047"/>
    </location>
</feature>
<feature type="region of interest" description="Disordered" evidence="1">
    <location>
        <begin position="1243"/>
        <end position="1337"/>
    </location>
</feature>
<feature type="compositionally biased region" description="Polar residues" evidence="1">
    <location>
        <begin position="1319"/>
        <end position="1336"/>
    </location>
</feature>
<feature type="compositionally biased region" description="Low complexity" evidence="1">
    <location>
        <begin position="945"/>
        <end position="964"/>
    </location>
</feature>
<comment type="caution">
    <text evidence="3">The sequence shown here is derived from an EMBL/GenBank/DDBJ whole genome shotgun (WGS) entry which is preliminary data.</text>
</comment>
<accession>A0A9P8AB46</accession>
<feature type="compositionally biased region" description="Pro residues" evidence="1">
    <location>
        <begin position="1048"/>
        <end position="1059"/>
    </location>
</feature>
<feature type="compositionally biased region" description="Polar residues" evidence="1">
    <location>
        <begin position="386"/>
        <end position="397"/>
    </location>
</feature>
<feature type="region of interest" description="Disordered" evidence="1">
    <location>
        <begin position="945"/>
        <end position="1084"/>
    </location>
</feature>
<reference evidence="3" key="1">
    <citation type="submission" date="2021-07" db="EMBL/GenBank/DDBJ databases">
        <title>Draft genome of Mortierella alpina, strain LL118, isolated from an aspen leaf litter sample.</title>
        <authorList>
            <person name="Yang S."/>
            <person name="Vinatzer B.A."/>
        </authorList>
    </citation>
    <scope>NUCLEOTIDE SEQUENCE</scope>
    <source>
        <strain evidence="3">LL118</strain>
    </source>
</reference>
<feature type="compositionally biased region" description="Low complexity" evidence="1">
    <location>
        <begin position="371"/>
        <end position="384"/>
    </location>
</feature>
<feature type="transmembrane region" description="Helical" evidence="2">
    <location>
        <begin position="92"/>
        <end position="111"/>
    </location>
</feature>
<evidence type="ECO:0000313" key="3">
    <source>
        <dbReference type="EMBL" id="KAG9325916.1"/>
    </source>
</evidence>
<protein>
    <submittedName>
        <fullName evidence="3">Uncharacterized protein</fullName>
    </submittedName>
</protein>
<feature type="region of interest" description="Disordered" evidence="1">
    <location>
        <begin position="549"/>
        <end position="626"/>
    </location>
</feature>
<feature type="compositionally biased region" description="Basic and acidic residues" evidence="1">
    <location>
        <begin position="789"/>
        <end position="798"/>
    </location>
</feature>
<gene>
    <name evidence="3" type="ORF">KVV02_001313</name>
</gene>
<feature type="compositionally biased region" description="Basic and acidic residues" evidence="1">
    <location>
        <begin position="904"/>
        <end position="914"/>
    </location>
</feature>
<name>A0A9P8AB46_MORAP</name>